<dbReference type="Proteomes" id="UP000805704">
    <property type="component" value="Chromosome 5"/>
</dbReference>
<proteinExistence type="predicted"/>
<comment type="caution">
    <text evidence="1">The sequence shown here is derived from an EMBL/GenBank/DDBJ whole genome shotgun (WGS) entry which is preliminary data.</text>
</comment>
<accession>A0ACB7EMN9</accession>
<reference evidence="1" key="1">
    <citation type="submission" date="2020-04" db="EMBL/GenBank/DDBJ databases">
        <title>A chromosome-scale assembly and high-density genetic map of the yellow drum (Nibea albiflora) genome.</title>
        <authorList>
            <person name="Xu D."/>
            <person name="Zhang W."/>
            <person name="Chen R."/>
            <person name="Tan P."/>
            <person name="Wang L."/>
            <person name="Song H."/>
            <person name="Tian L."/>
            <person name="Zhu Q."/>
            <person name="Wang B."/>
        </authorList>
    </citation>
    <scope>NUCLEOTIDE SEQUENCE</scope>
    <source>
        <strain evidence="1">ZJHYS-2018</strain>
    </source>
</reference>
<keyword evidence="2" id="KW-1185">Reference proteome</keyword>
<evidence type="ECO:0000313" key="2">
    <source>
        <dbReference type="Proteomes" id="UP000805704"/>
    </source>
</evidence>
<dbReference type="EMBL" id="CM024793">
    <property type="protein sequence ID" value="KAG8002908.1"/>
    <property type="molecule type" value="Genomic_DNA"/>
</dbReference>
<gene>
    <name evidence="1" type="ORF">GBF38_015516</name>
</gene>
<organism evidence="1 2">
    <name type="scientific">Nibea albiflora</name>
    <name type="common">Yellow drum</name>
    <name type="synonym">Corvina albiflora</name>
    <dbReference type="NCBI Taxonomy" id="240163"/>
    <lineage>
        <taxon>Eukaryota</taxon>
        <taxon>Metazoa</taxon>
        <taxon>Chordata</taxon>
        <taxon>Craniata</taxon>
        <taxon>Vertebrata</taxon>
        <taxon>Euteleostomi</taxon>
        <taxon>Actinopterygii</taxon>
        <taxon>Neopterygii</taxon>
        <taxon>Teleostei</taxon>
        <taxon>Neoteleostei</taxon>
        <taxon>Acanthomorphata</taxon>
        <taxon>Eupercaria</taxon>
        <taxon>Sciaenidae</taxon>
        <taxon>Nibea</taxon>
    </lineage>
</organism>
<evidence type="ECO:0000313" key="1">
    <source>
        <dbReference type="EMBL" id="KAG8002908.1"/>
    </source>
</evidence>
<sequence>MVWCCYPKPTPNAPTAPELQCFHPPEKTQLHSKGLLMMMMMGNPGKNMTVYDVQHQVLWQHNPTTAGFRNKTYCPRRDSTNLTKLSSASRFHSTPEAQDEVFSLEVLWPFLMTGPRNVQRRALDSEQREVVRCERLHPQSKLSGFGVVQGDSLSPLGCIHASKPGSLYNRTMSSYSNLACSLTCS</sequence>
<protein>
    <submittedName>
        <fullName evidence="1">Uncharacterized protein</fullName>
    </submittedName>
</protein>
<name>A0ACB7EMN9_NIBAL</name>